<dbReference type="NCBIfam" id="TIGR01640">
    <property type="entry name" value="F_box_assoc_1"/>
    <property type="match status" value="1"/>
</dbReference>
<dbReference type="InterPro" id="IPR017451">
    <property type="entry name" value="F-box-assoc_interact_dom"/>
</dbReference>
<evidence type="ECO:0000313" key="3">
    <source>
        <dbReference type="Proteomes" id="UP000265520"/>
    </source>
</evidence>
<accession>A0A392NIR8</accession>
<sequence>MVQNFSCTPCQLLGKYVSGTLNWVGYKGHIGSTEYVILSFDMEKETYQEVLLPQNVGDDYVCRPLLYVLSNCLCVCFVNETNFVVWLMKEYGVVDSWTKLTIIPREKFFSDSFMDMLFISENGVILMKTLSSQLVLYNINSGGLDYPFTSNVRVSDLHIYHETLISPQW</sequence>
<evidence type="ECO:0000259" key="1">
    <source>
        <dbReference type="Pfam" id="PF07734"/>
    </source>
</evidence>
<feature type="domain" description="F-box associated beta-propeller type 1" evidence="1">
    <location>
        <begin position="14"/>
        <end position="124"/>
    </location>
</feature>
<name>A0A392NIR8_9FABA</name>
<protein>
    <submittedName>
        <fullName evidence="2">F-box protein</fullName>
    </submittedName>
</protein>
<comment type="caution">
    <text evidence="2">The sequence shown here is derived from an EMBL/GenBank/DDBJ whole genome shotgun (WGS) entry which is preliminary data.</text>
</comment>
<evidence type="ECO:0000313" key="2">
    <source>
        <dbReference type="EMBL" id="MCH99139.1"/>
    </source>
</evidence>
<dbReference type="Proteomes" id="UP000265520">
    <property type="component" value="Unassembled WGS sequence"/>
</dbReference>
<keyword evidence="3" id="KW-1185">Reference proteome</keyword>
<dbReference type="EMBL" id="LXQA010039490">
    <property type="protein sequence ID" value="MCH99139.1"/>
    <property type="molecule type" value="Genomic_DNA"/>
</dbReference>
<dbReference type="Pfam" id="PF07734">
    <property type="entry name" value="FBA_1"/>
    <property type="match status" value="1"/>
</dbReference>
<reference evidence="2 3" key="1">
    <citation type="journal article" date="2018" name="Front. Plant Sci.">
        <title>Red Clover (Trifolium pratense) and Zigzag Clover (T. medium) - A Picture of Genomic Similarities and Differences.</title>
        <authorList>
            <person name="Dluhosova J."/>
            <person name="Istvanek J."/>
            <person name="Nedelnik J."/>
            <person name="Repkova J."/>
        </authorList>
    </citation>
    <scope>NUCLEOTIDE SEQUENCE [LARGE SCALE GENOMIC DNA]</scope>
    <source>
        <strain evidence="3">cv. 10/8</strain>
        <tissue evidence="2">Leaf</tissue>
    </source>
</reference>
<organism evidence="2 3">
    <name type="scientific">Trifolium medium</name>
    <dbReference type="NCBI Taxonomy" id="97028"/>
    <lineage>
        <taxon>Eukaryota</taxon>
        <taxon>Viridiplantae</taxon>
        <taxon>Streptophyta</taxon>
        <taxon>Embryophyta</taxon>
        <taxon>Tracheophyta</taxon>
        <taxon>Spermatophyta</taxon>
        <taxon>Magnoliopsida</taxon>
        <taxon>eudicotyledons</taxon>
        <taxon>Gunneridae</taxon>
        <taxon>Pentapetalae</taxon>
        <taxon>rosids</taxon>
        <taxon>fabids</taxon>
        <taxon>Fabales</taxon>
        <taxon>Fabaceae</taxon>
        <taxon>Papilionoideae</taxon>
        <taxon>50 kb inversion clade</taxon>
        <taxon>NPAAA clade</taxon>
        <taxon>Hologalegina</taxon>
        <taxon>IRL clade</taxon>
        <taxon>Trifolieae</taxon>
        <taxon>Trifolium</taxon>
    </lineage>
</organism>
<proteinExistence type="predicted"/>
<dbReference type="AlphaFoldDB" id="A0A392NIR8"/>
<dbReference type="InterPro" id="IPR006527">
    <property type="entry name" value="F-box-assoc_dom_typ1"/>
</dbReference>